<dbReference type="AlphaFoldDB" id="A0AAD2Q730"/>
<proteinExistence type="predicted"/>
<comment type="caution">
    <text evidence="1">The sequence shown here is derived from an EMBL/GenBank/DDBJ whole genome shotgun (WGS) entry which is preliminary data.</text>
</comment>
<evidence type="ECO:0000313" key="1">
    <source>
        <dbReference type="EMBL" id="CAK5283256.1"/>
    </source>
</evidence>
<dbReference type="Proteomes" id="UP001295794">
    <property type="component" value="Unassembled WGS sequence"/>
</dbReference>
<evidence type="ECO:0000313" key="2">
    <source>
        <dbReference type="Proteomes" id="UP001295794"/>
    </source>
</evidence>
<accession>A0AAD2Q730</accession>
<dbReference type="EMBL" id="CAVNYO010000466">
    <property type="protein sequence ID" value="CAK5283256.1"/>
    <property type="molecule type" value="Genomic_DNA"/>
</dbReference>
<name>A0AAD2Q730_9AGAR</name>
<gene>
    <name evidence="1" type="ORF">MYCIT1_LOCUS35662</name>
</gene>
<organism evidence="1 2">
    <name type="scientific">Mycena citricolor</name>
    <dbReference type="NCBI Taxonomy" id="2018698"/>
    <lineage>
        <taxon>Eukaryota</taxon>
        <taxon>Fungi</taxon>
        <taxon>Dikarya</taxon>
        <taxon>Basidiomycota</taxon>
        <taxon>Agaricomycotina</taxon>
        <taxon>Agaricomycetes</taxon>
        <taxon>Agaricomycetidae</taxon>
        <taxon>Agaricales</taxon>
        <taxon>Marasmiineae</taxon>
        <taxon>Mycenaceae</taxon>
        <taxon>Mycena</taxon>
    </lineage>
</organism>
<reference evidence="1" key="1">
    <citation type="submission" date="2023-11" db="EMBL/GenBank/DDBJ databases">
        <authorList>
            <person name="De Vega J J."/>
            <person name="De Vega J J."/>
        </authorList>
    </citation>
    <scope>NUCLEOTIDE SEQUENCE</scope>
</reference>
<protein>
    <submittedName>
        <fullName evidence="1">Uncharacterized protein</fullName>
    </submittedName>
</protein>
<sequence length="247" mass="28638">MHRTGHCQNRLRSSNGRLLSSRSILGQHLLEIVIVIVGNIAQIFNFAALHRWNPVRGLSLVRRPTRGHKKRRLRGFTLSCIRNPQQLQLSLRHAQSRVIPQPPPLLHRLRNQDTMLQLTRRAPRRRSVPLRILLLLLDKLHDALRTHDLLLRVLVLELPHPQLLLRPREHALRRELRVRDRAQLVQRVLRDALGLGHARVVRREPRQRVLEVLAQAQALVFFRDEGREDFGRGGGRVHLLALALETG</sequence>
<keyword evidence="2" id="KW-1185">Reference proteome</keyword>